<evidence type="ECO:0000256" key="2">
    <source>
        <dbReference type="SAM" id="Phobius"/>
    </source>
</evidence>
<protein>
    <submittedName>
        <fullName evidence="3">Uncharacterized protein</fullName>
    </submittedName>
</protein>
<feature type="transmembrane region" description="Helical" evidence="2">
    <location>
        <begin position="157"/>
        <end position="174"/>
    </location>
</feature>
<organism evidence="3 4">
    <name type="scientific">Apatococcus fuscideae</name>
    <dbReference type="NCBI Taxonomy" id="2026836"/>
    <lineage>
        <taxon>Eukaryota</taxon>
        <taxon>Viridiplantae</taxon>
        <taxon>Chlorophyta</taxon>
        <taxon>core chlorophytes</taxon>
        <taxon>Trebouxiophyceae</taxon>
        <taxon>Chlorellales</taxon>
        <taxon>Chlorellaceae</taxon>
        <taxon>Apatococcus</taxon>
    </lineage>
</organism>
<keyword evidence="2" id="KW-0812">Transmembrane</keyword>
<evidence type="ECO:0000256" key="1">
    <source>
        <dbReference type="SAM" id="MobiDB-lite"/>
    </source>
</evidence>
<evidence type="ECO:0000313" key="4">
    <source>
        <dbReference type="Proteomes" id="UP001485043"/>
    </source>
</evidence>
<evidence type="ECO:0000313" key="3">
    <source>
        <dbReference type="EMBL" id="KAK9853101.1"/>
    </source>
</evidence>
<dbReference type="AlphaFoldDB" id="A0AAW1SS09"/>
<comment type="caution">
    <text evidence="3">The sequence shown here is derived from an EMBL/GenBank/DDBJ whole genome shotgun (WGS) entry which is preliminary data.</text>
</comment>
<feature type="compositionally biased region" description="Low complexity" evidence="1">
    <location>
        <begin position="59"/>
        <end position="78"/>
    </location>
</feature>
<proteinExistence type="predicted"/>
<keyword evidence="4" id="KW-1185">Reference proteome</keyword>
<sequence>MSRGVDRLATITGEPASKFAGSPVGSTGDLKSLSDNQMPQARGAPSPPAQPQAMGATNSPAAASQQEAAASSSRPEQQLPAELRHRGHAEQSVSGGAAEDPMQPPQPGMATMSREGAEQADEDADKKTARLAAVARGQANSSEVLSCAVRATAGARLLLAIFLAVLLTDLPWSLDFARNQLGLSLPIQAAWHRMPPLLLLALAELALIATAFVLFVCNPDLIHEQIEADAFTMAADGGGWLMKVLGCLPNGRAKAAVWKARLQLFGGLSQVLRP</sequence>
<dbReference type="Proteomes" id="UP001485043">
    <property type="component" value="Unassembled WGS sequence"/>
</dbReference>
<gene>
    <name evidence="3" type="ORF">WJX84_000605</name>
</gene>
<reference evidence="3 4" key="1">
    <citation type="journal article" date="2024" name="Nat. Commun.">
        <title>Phylogenomics reveals the evolutionary origins of lichenization in chlorophyte algae.</title>
        <authorList>
            <person name="Puginier C."/>
            <person name="Libourel C."/>
            <person name="Otte J."/>
            <person name="Skaloud P."/>
            <person name="Haon M."/>
            <person name="Grisel S."/>
            <person name="Petersen M."/>
            <person name="Berrin J.G."/>
            <person name="Delaux P.M."/>
            <person name="Dal Grande F."/>
            <person name="Keller J."/>
        </authorList>
    </citation>
    <scope>NUCLEOTIDE SEQUENCE [LARGE SCALE GENOMIC DNA]</scope>
    <source>
        <strain evidence="3 4">SAG 2523</strain>
    </source>
</reference>
<name>A0AAW1SS09_9CHLO</name>
<dbReference type="EMBL" id="JALJOV010001159">
    <property type="protein sequence ID" value="KAK9853101.1"/>
    <property type="molecule type" value="Genomic_DNA"/>
</dbReference>
<keyword evidence="2" id="KW-0472">Membrane</keyword>
<keyword evidence="2" id="KW-1133">Transmembrane helix</keyword>
<feature type="transmembrane region" description="Helical" evidence="2">
    <location>
        <begin position="194"/>
        <end position="217"/>
    </location>
</feature>
<accession>A0AAW1SS09</accession>
<feature type="region of interest" description="Disordered" evidence="1">
    <location>
        <begin position="1"/>
        <end position="128"/>
    </location>
</feature>